<dbReference type="AlphaFoldDB" id="A0A5J4W8K7"/>
<keyword evidence="2" id="KW-0812">Transmembrane</keyword>
<gene>
    <name evidence="3" type="ORF">EZS28_013743</name>
</gene>
<evidence type="ECO:0000313" key="3">
    <source>
        <dbReference type="EMBL" id="KAA6390729.1"/>
    </source>
</evidence>
<reference evidence="3 4" key="1">
    <citation type="submission" date="2019-03" db="EMBL/GenBank/DDBJ databases">
        <title>Single cell metagenomics reveals metabolic interactions within the superorganism composed of flagellate Streblomastix strix and complex community of Bacteroidetes bacteria on its surface.</title>
        <authorList>
            <person name="Treitli S.C."/>
            <person name="Kolisko M."/>
            <person name="Husnik F."/>
            <person name="Keeling P."/>
            <person name="Hampl V."/>
        </authorList>
    </citation>
    <scope>NUCLEOTIDE SEQUENCE [LARGE SCALE GENOMIC DNA]</scope>
    <source>
        <strain evidence="3">ST1C</strain>
    </source>
</reference>
<protein>
    <submittedName>
        <fullName evidence="3">Uncharacterized protein</fullName>
    </submittedName>
</protein>
<organism evidence="3 4">
    <name type="scientific">Streblomastix strix</name>
    <dbReference type="NCBI Taxonomy" id="222440"/>
    <lineage>
        <taxon>Eukaryota</taxon>
        <taxon>Metamonada</taxon>
        <taxon>Preaxostyla</taxon>
        <taxon>Oxymonadida</taxon>
        <taxon>Streblomastigidae</taxon>
        <taxon>Streblomastix</taxon>
    </lineage>
</organism>
<dbReference type="EMBL" id="SNRW01003125">
    <property type="protein sequence ID" value="KAA6390729.1"/>
    <property type="molecule type" value="Genomic_DNA"/>
</dbReference>
<feature type="transmembrane region" description="Helical" evidence="2">
    <location>
        <begin position="50"/>
        <end position="68"/>
    </location>
</feature>
<feature type="compositionally biased region" description="Basic and acidic residues" evidence="1">
    <location>
        <begin position="1"/>
        <end position="13"/>
    </location>
</feature>
<proteinExistence type="predicted"/>
<keyword evidence="2" id="KW-1133">Transmembrane helix</keyword>
<accession>A0A5J4W8K7</accession>
<evidence type="ECO:0000313" key="4">
    <source>
        <dbReference type="Proteomes" id="UP000324800"/>
    </source>
</evidence>
<feature type="compositionally biased region" description="Basic and acidic residues" evidence="1">
    <location>
        <begin position="171"/>
        <end position="181"/>
    </location>
</feature>
<feature type="region of interest" description="Disordered" evidence="1">
    <location>
        <begin position="147"/>
        <end position="181"/>
    </location>
</feature>
<feature type="region of interest" description="Disordered" evidence="1">
    <location>
        <begin position="1"/>
        <end position="41"/>
    </location>
</feature>
<keyword evidence="2" id="KW-0472">Membrane</keyword>
<evidence type="ECO:0000256" key="2">
    <source>
        <dbReference type="SAM" id="Phobius"/>
    </source>
</evidence>
<dbReference type="Proteomes" id="UP000324800">
    <property type="component" value="Unassembled WGS sequence"/>
</dbReference>
<evidence type="ECO:0000256" key="1">
    <source>
        <dbReference type="SAM" id="MobiDB-lite"/>
    </source>
</evidence>
<name>A0A5J4W8K7_9EUKA</name>
<comment type="caution">
    <text evidence="3">The sequence shown here is derived from an EMBL/GenBank/DDBJ whole genome shotgun (WGS) entry which is preliminary data.</text>
</comment>
<feature type="compositionally biased region" description="Acidic residues" evidence="1">
    <location>
        <begin position="14"/>
        <end position="24"/>
    </location>
</feature>
<feature type="compositionally biased region" description="Basic and acidic residues" evidence="1">
    <location>
        <begin position="149"/>
        <end position="163"/>
    </location>
</feature>
<sequence length="257" mass="30583">MSEVRRRPPAVDRDEQEPDEDDETIPQILKKKRKAEEEEKSKDNSKLVNGIIYTLFGFIVLTASLMPFSMKFMPKNKVVIELEKKGNAYEPFFSQKHKLFYYVDTATARKLAKLPYFLQHPITNQADRMIEEQLRLCMSDDPTIDFEQQSEKQKKKEEEEEKQKKKISKPRYADDVGTQRDTKVIEEKKQKEIDDLPKNKEINEFKRAEWKEQKKQACILLEGMRNTTILLKQIEVQNDMKFEEMFKQPNQRKSGRR</sequence>